<gene>
    <name evidence="2" type="ORF">A994_12717</name>
</gene>
<reference evidence="2 3" key="1">
    <citation type="journal article" date="2012" name="J. Bacteriol.">
        <title>Draft genome sequence of Methanobacterium formicicum DSM 3637, an archaebacterium isolated from the methane producer amoeba Pelomyxa palustris.</title>
        <authorList>
            <person name="Gutierrez G."/>
        </authorList>
    </citation>
    <scope>NUCLEOTIDE SEQUENCE [LARGE SCALE GENOMIC DNA]</scope>
    <source>
        <strain evidence="3">DSM 3637 / PP1</strain>
    </source>
</reference>
<evidence type="ECO:0000313" key="3">
    <source>
        <dbReference type="Proteomes" id="UP000007360"/>
    </source>
</evidence>
<organism evidence="2 3">
    <name type="scientific">Methanobacterium formicicum (strain DSM 3637 / PP1)</name>
    <dbReference type="NCBI Taxonomy" id="1204725"/>
    <lineage>
        <taxon>Archaea</taxon>
        <taxon>Methanobacteriati</taxon>
        <taxon>Methanobacteriota</taxon>
        <taxon>Methanomada group</taxon>
        <taxon>Methanobacteria</taxon>
        <taxon>Methanobacteriales</taxon>
        <taxon>Methanobacteriaceae</taxon>
        <taxon>Methanobacterium</taxon>
    </lineage>
</organism>
<name>K2RPD3_METFP</name>
<dbReference type="Pfam" id="PF09341">
    <property type="entry name" value="Pcc1"/>
    <property type="match status" value="1"/>
</dbReference>
<dbReference type="RefSeq" id="WP_004032079.1">
    <property type="nucleotide sequence ID" value="NZ_AMPO01000016.1"/>
</dbReference>
<dbReference type="AlphaFoldDB" id="K2RPD3"/>
<protein>
    <submittedName>
        <fullName evidence="2">KEOPS complex Pcc1-like subunit</fullName>
    </submittedName>
</protein>
<accession>K2RPD3</accession>
<dbReference type="InterPro" id="IPR015419">
    <property type="entry name" value="CTAG/Pcc1"/>
</dbReference>
<dbReference type="EMBL" id="AMPO01000016">
    <property type="protein sequence ID" value="EKF84635.1"/>
    <property type="molecule type" value="Genomic_DNA"/>
</dbReference>
<dbReference type="OrthoDB" id="81933at2157"/>
<sequence>MKIKATITFSYQNDKQAKVAFKSLLPENTGYLESRQKYNSLICNLEGKSLKTILSTADDLIFSEMLVEKVLDIQ</sequence>
<comment type="caution">
    <text evidence="2">The sequence shown here is derived from an EMBL/GenBank/DDBJ whole genome shotgun (WGS) entry which is preliminary data.</text>
</comment>
<dbReference type="PATRIC" id="fig|1204725.3.peg.2554"/>
<keyword evidence="3" id="KW-1185">Reference proteome</keyword>
<proteinExistence type="inferred from homology"/>
<dbReference type="Proteomes" id="UP000007360">
    <property type="component" value="Unassembled WGS sequence"/>
</dbReference>
<comment type="similarity">
    <text evidence="1">Belongs to the CTAG/PCC1 family.</text>
</comment>
<evidence type="ECO:0000313" key="2">
    <source>
        <dbReference type="EMBL" id="EKF84635.1"/>
    </source>
</evidence>
<evidence type="ECO:0000256" key="1">
    <source>
        <dbReference type="ARBA" id="ARBA00007073"/>
    </source>
</evidence>
<dbReference type="NCBIfam" id="NF011470">
    <property type="entry name" value="PRK14887.1"/>
    <property type="match status" value="1"/>
</dbReference>